<accession>A0AAP0LJD6</accession>
<evidence type="ECO:0000313" key="1">
    <source>
        <dbReference type="EMBL" id="KAK9174618.1"/>
    </source>
</evidence>
<comment type="caution">
    <text evidence="1">The sequence shown here is derived from an EMBL/GenBank/DDBJ whole genome shotgun (WGS) entry which is preliminary data.</text>
</comment>
<organism evidence="1 2">
    <name type="scientific">Citrus x changshan-huyou</name>
    <dbReference type="NCBI Taxonomy" id="2935761"/>
    <lineage>
        <taxon>Eukaryota</taxon>
        <taxon>Viridiplantae</taxon>
        <taxon>Streptophyta</taxon>
        <taxon>Embryophyta</taxon>
        <taxon>Tracheophyta</taxon>
        <taxon>Spermatophyta</taxon>
        <taxon>Magnoliopsida</taxon>
        <taxon>eudicotyledons</taxon>
        <taxon>Gunneridae</taxon>
        <taxon>Pentapetalae</taxon>
        <taxon>rosids</taxon>
        <taxon>malvids</taxon>
        <taxon>Sapindales</taxon>
        <taxon>Rutaceae</taxon>
        <taxon>Aurantioideae</taxon>
        <taxon>Citrus</taxon>
    </lineage>
</organism>
<name>A0AAP0LJD6_9ROSI</name>
<proteinExistence type="predicted"/>
<dbReference type="Proteomes" id="UP001428341">
    <property type="component" value="Unassembled WGS sequence"/>
</dbReference>
<dbReference type="AlphaFoldDB" id="A0AAP0LJD6"/>
<keyword evidence="2" id="KW-1185">Reference proteome</keyword>
<evidence type="ECO:0000313" key="2">
    <source>
        <dbReference type="Proteomes" id="UP001428341"/>
    </source>
</evidence>
<reference evidence="1 2" key="1">
    <citation type="submission" date="2024-05" db="EMBL/GenBank/DDBJ databases">
        <title>Haplotype-resolved chromosome-level genome assembly of Huyou (Citrus changshanensis).</title>
        <authorList>
            <person name="Miao C."/>
            <person name="Chen W."/>
            <person name="Wu Y."/>
            <person name="Wang L."/>
            <person name="Zhao S."/>
            <person name="Grierson D."/>
            <person name="Xu C."/>
            <person name="Chen K."/>
        </authorList>
    </citation>
    <scope>NUCLEOTIDE SEQUENCE [LARGE SCALE GENOMIC DNA]</scope>
    <source>
        <strain evidence="1">01-14</strain>
        <tissue evidence="1">Leaf</tissue>
    </source>
</reference>
<protein>
    <submittedName>
        <fullName evidence="1">Uncharacterized protein</fullName>
    </submittedName>
</protein>
<sequence>MLQFNNLQFHENPRSFSISNNFPIASSNDEGQTNLGLWMQKKTPGMTTALGICHSFHKSPTTLCPLKD</sequence>
<dbReference type="EMBL" id="JBCGBO010000026">
    <property type="protein sequence ID" value="KAK9174618.1"/>
    <property type="molecule type" value="Genomic_DNA"/>
</dbReference>
<gene>
    <name evidence="1" type="ORF">WN944_029655</name>
</gene>